<evidence type="ECO:0000256" key="1">
    <source>
        <dbReference type="SAM" id="MobiDB-lite"/>
    </source>
</evidence>
<evidence type="ECO:0000313" key="2">
    <source>
        <dbReference type="EMBL" id="NDY96873.1"/>
    </source>
</evidence>
<protein>
    <submittedName>
        <fullName evidence="2">Host attachment protein</fullName>
    </submittedName>
</protein>
<dbReference type="Pfam" id="PF10116">
    <property type="entry name" value="Host_attach"/>
    <property type="match status" value="1"/>
</dbReference>
<gene>
    <name evidence="2" type="ORF">G3I74_14160</name>
</gene>
<proteinExistence type="predicted"/>
<evidence type="ECO:0000313" key="3">
    <source>
        <dbReference type="Proteomes" id="UP000484885"/>
    </source>
</evidence>
<comment type="caution">
    <text evidence="2">The sequence shown here is derived from an EMBL/GenBank/DDBJ whole genome shotgun (WGS) entry which is preliminary data.</text>
</comment>
<feature type="region of interest" description="Disordered" evidence="1">
    <location>
        <begin position="14"/>
        <end position="66"/>
    </location>
</feature>
<name>A0A845UYF9_9GAMM</name>
<dbReference type="InterPro" id="IPR019291">
    <property type="entry name" value="Host_attachment_protein"/>
</dbReference>
<feature type="compositionally biased region" description="Basic and acidic residues" evidence="1">
    <location>
        <begin position="19"/>
        <end position="52"/>
    </location>
</feature>
<dbReference type="EMBL" id="JAAGSC010000044">
    <property type="protein sequence ID" value="NDY96873.1"/>
    <property type="molecule type" value="Genomic_DNA"/>
</dbReference>
<accession>A0A845UYF9</accession>
<dbReference type="AlphaFoldDB" id="A0A845UYF9"/>
<dbReference type="Proteomes" id="UP000484885">
    <property type="component" value="Unassembled WGS sequence"/>
</dbReference>
<keyword evidence="3" id="KW-1185">Reference proteome</keyword>
<sequence length="138" mass="15203">MIVADAARARVFTRNKKFSPLEEHSELTHPEARLRRQDLVSDRPGTVHESKAYGESPAGESTDPKDHEVEVFAGEIAEHLGQQRIERDPEGLIVVAEPRVLGLIRQKLDAATAALVTTEISANLTRESAETIAERIDA</sequence>
<organism evidence="2 3">
    <name type="scientific">Wenzhouxiangella limi</name>
    <dbReference type="NCBI Taxonomy" id="2707351"/>
    <lineage>
        <taxon>Bacteria</taxon>
        <taxon>Pseudomonadati</taxon>
        <taxon>Pseudomonadota</taxon>
        <taxon>Gammaproteobacteria</taxon>
        <taxon>Chromatiales</taxon>
        <taxon>Wenzhouxiangellaceae</taxon>
        <taxon>Wenzhouxiangella</taxon>
    </lineage>
</organism>
<reference evidence="2 3" key="1">
    <citation type="submission" date="2020-02" db="EMBL/GenBank/DDBJ databases">
        <authorList>
            <person name="Zhang X.-Y."/>
        </authorList>
    </citation>
    <scope>NUCLEOTIDE SEQUENCE [LARGE SCALE GENOMIC DNA]</scope>
    <source>
        <strain evidence="2 3">C33</strain>
    </source>
</reference>